<dbReference type="AlphaFoldDB" id="A0A840HT19"/>
<organism evidence="2 3">
    <name type="scientific">Rhizorhapis suberifaciens</name>
    <name type="common">corky root of lettuce</name>
    <dbReference type="NCBI Taxonomy" id="13656"/>
    <lineage>
        <taxon>Bacteria</taxon>
        <taxon>Pseudomonadati</taxon>
        <taxon>Pseudomonadota</taxon>
        <taxon>Alphaproteobacteria</taxon>
        <taxon>Sphingomonadales</taxon>
        <taxon>Sphingomonadaceae</taxon>
        <taxon>Rhizorhapis</taxon>
    </lineage>
</organism>
<dbReference type="Gene3D" id="3.40.50.720">
    <property type="entry name" value="NAD(P)-binding Rossmann-like Domain"/>
    <property type="match status" value="1"/>
</dbReference>
<accession>A0A840HT19</accession>
<evidence type="ECO:0000313" key="2">
    <source>
        <dbReference type="EMBL" id="MBB4641073.1"/>
    </source>
</evidence>
<gene>
    <name evidence="2" type="ORF">HNQ99_001377</name>
</gene>
<dbReference type="InterPro" id="IPR036291">
    <property type="entry name" value="NAD(P)-bd_dom_sf"/>
</dbReference>
<keyword evidence="3" id="KW-1185">Reference proteome</keyword>
<proteinExistence type="predicted"/>
<dbReference type="PANTHER" id="PTHR43574">
    <property type="entry name" value="EPIMERASE-RELATED"/>
    <property type="match status" value="1"/>
</dbReference>
<evidence type="ECO:0000313" key="3">
    <source>
        <dbReference type="Proteomes" id="UP000575068"/>
    </source>
</evidence>
<sequence>MPHMMIFGLGYTSTRLAARLRAIGWRVNGTRRVADGEATAFDDRKTVLDLIADATHILSSVPPDGNRDPVLKTYGAALAQAPAIWTGYLSSTGVYGDTGGAWVDESAPIGGGRRNARAEADMTWQALRKDVRIFRLPGIYGPGRSVLDRLRSGKAHRIEMRDQVFSRVHVDDIVSGILAGLHGPSGLYNLTDDLPASQNDVIEHGCSLLNIAPPPLMTLEQAALLPPARAFYSENRRVANGKAKRVLQWKPQYQSYKQGLASLIRE</sequence>
<evidence type="ECO:0000256" key="1">
    <source>
        <dbReference type="ARBA" id="ARBA00023027"/>
    </source>
</evidence>
<dbReference type="RefSeq" id="WP_184474886.1">
    <property type="nucleotide sequence ID" value="NZ_JACHOV010000004.1"/>
</dbReference>
<dbReference type="Proteomes" id="UP000575068">
    <property type="component" value="Unassembled WGS sequence"/>
</dbReference>
<reference evidence="2 3" key="1">
    <citation type="submission" date="2020-08" db="EMBL/GenBank/DDBJ databases">
        <title>Genomic Encyclopedia of Type Strains, Phase IV (KMG-IV): sequencing the most valuable type-strain genomes for metagenomic binning, comparative biology and taxonomic classification.</title>
        <authorList>
            <person name="Goeker M."/>
        </authorList>
    </citation>
    <scope>NUCLEOTIDE SEQUENCE [LARGE SCALE GENOMIC DNA]</scope>
    <source>
        <strain evidence="2 3">DSM 7465</strain>
    </source>
</reference>
<name>A0A840HT19_9SPHN</name>
<protein>
    <submittedName>
        <fullName evidence="2">Nucleoside-diphosphate-sugar epimerase</fullName>
    </submittedName>
</protein>
<keyword evidence="1" id="KW-0520">NAD</keyword>
<dbReference type="EMBL" id="JACHOV010000004">
    <property type="protein sequence ID" value="MBB4641073.1"/>
    <property type="molecule type" value="Genomic_DNA"/>
</dbReference>
<dbReference type="SUPFAM" id="SSF51735">
    <property type="entry name" value="NAD(P)-binding Rossmann-fold domains"/>
    <property type="match status" value="1"/>
</dbReference>
<comment type="caution">
    <text evidence="2">The sequence shown here is derived from an EMBL/GenBank/DDBJ whole genome shotgun (WGS) entry which is preliminary data.</text>
</comment>